<dbReference type="GO" id="GO:0016884">
    <property type="term" value="F:carbon-nitrogen ligase activity, with glutamine as amido-N-donor"/>
    <property type="evidence" value="ECO:0007669"/>
    <property type="project" value="InterPro"/>
</dbReference>
<name>A0A1F2UP28_9ACTN</name>
<accession>A0A1F2UP28</accession>
<evidence type="ECO:0000313" key="2">
    <source>
        <dbReference type="EMBL" id="OFW32333.1"/>
    </source>
</evidence>
<keyword evidence="2" id="KW-0808">Transferase</keyword>
<dbReference type="InterPro" id="IPR042184">
    <property type="entry name" value="YqeY/Aim41_N"/>
</dbReference>
<dbReference type="AlphaFoldDB" id="A0A1F2UP28"/>
<dbReference type="Gene3D" id="1.10.10.410">
    <property type="match status" value="1"/>
</dbReference>
<organism evidence="2 3">
    <name type="scientific">Candidatus Aquicultor primus</name>
    <dbReference type="NCBI Taxonomy" id="1797195"/>
    <lineage>
        <taxon>Bacteria</taxon>
        <taxon>Bacillati</taxon>
        <taxon>Actinomycetota</taxon>
        <taxon>Candidatus Aquicultoria</taxon>
        <taxon>Candidatus Aquicultorales</taxon>
        <taxon>Candidatus Aquicultoraceae</taxon>
        <taxon>Candidatus Aquicultor</taxon>
    </lineage>
</organism>
<comment type="caution">
    <text evidence="2">The sequence shown here is derived from an EMBL/GenBank/DDBJ whole genome shotgun (WGS) entry which is preliminary data.</text>
</comment>
<proteinExistence type="predicted"/>
<gene>
    <name evidence="2" type="ORF">A2074_02655</name>
</gene>
<evidence type="ECO:0000313" key="3">
    <source>
        <dbReference type="Proteomes" id="UP000178086"/>
    </source>
</evidence>
<dbReference type="Gene3D" id="1.10.1510.10">
    <property type="entry name" value="Uncharacterised protein YqeY/AIM41 PF09424, N-terminal domain"/>
    <property type="match status" value="1"/>
</dbReference>
<feature type="compositionally biased region" description="Basic and acidic residues" evidence="1">
    <location>
        <begin position="1"/>
        <end position="13"/>
    </location>
</feature>
<dbReference type="InterPro" id="IPR023168">
    <property type="entry name" value="GatB_Yqey_C_2"/>
</dbReference>
<dbReference type="SUPFAM" id="SSF89095">
    <property type="entry name" value="GatB/YqeY motif"/>
    <property type="match status" value="1"/>
</dbReference>
<dbReference type="Proteomes" id="UP000178086">
    <property type="component" value="Unassembled WGS sequence"/>
</dbReference>
<feature type="region of interest" description="Disordered" evidence="1">
    <location>
        <begin position="1"/>
        <end position="20"/>
    </location>
</feature>
<dbReference type="PANTHER" id="PTHR28055">
    <property type="entry name" value="ALTERED INHERITANCE OF MITOCHONDRIA PROTEIN 41, MITOCHONDRIAL"/>
    <property type="match status" value="1"/>
</dbReference>
<sequence length="153" mass="17333">MSLKDRLNEDMKSAMRQASADPEQKLVLSTIRLLMSELKNAEIVKKESLVDDEVIEVVQRQIKRRNEAVEQFRKGNREELAVKEEKEAAVLAGYLPEQLSDEELTRLIKEAIEATGATAPKDMGRVMGKLMPQVKGKADGKRVNQLTLELMRQ</sequence>
<reference evidence="2 3" key="1">
    <citation type="journal article" date="2016" name="Nat. Commun.">
        <title>Thousands of microbial genomes shed light on interconnected biogeochemical processes in an aquifer system.</title>
        <authorList>
            <person name="Anantharaman K."/>
            <person name="Brown C.T."/>
            <person name="Hug L.A."/>
            <person name="Sharon I."/>
            <person name="Castelle C.J."/>
            <person name="Probst A.J."/>
            <person name="Thomas B.C."/>
            <person name="Singh A."/>
            <person name="Wilkins M.J."/>
            <person name="Karaoz U."/>
            <person name="Brodie E.L."/>
            <person name="Williams K.H."/>
            <person name="Hubbard S.S."/>
            <person name="Banfield J.F."/>
        </authorList>
    </citation>
    <scope>NUCLEOTIDE SEQUENCE [LARGE SCALE GENOMIC DNA]</scope>
</reference>
<dbReference type="InterPro" id="IPR003789">
    <property type="entry name" value="Asn/Gln_tRNA_amidoTrase-B-like"/>
</dbReference>
<protein>
    <submittedName>
        <fullName evidence="2">Glutamyl-tRNA amidotransferase</fullName>
    </submittedName>
</protein>
<dbReference type="GO" id="GO:0016740">
    <property type="term" value="F:transferase activity"/>
    <property type="evidence" value="ECO:0007669"/>
    <property type="project" value="UniProtKB-KW"/>
</dbReference>
<dbReference type="InterPro" id="IPR019004">
    <property type="entry name" value="YqeY/Aim41"/>
</dbReference>
<evidence type="ECO:0000256" key="1">
    <source>
        <dbReference type="SAM" id="MobiDB-lite"/>
    </source>
</evidence>
<dbReference type="PANTHER" id="PTHR28055:SF1">
    <property type="entry name" value="ALTERED INHERITANCE OF MITOCHONDRIA PROTEIN 41, MITOCHONDRIAL"/>
    <property type="match status" value="1"/>
</dbReference>
<dbReference type="Pfam" id="PF09424">
    <property type="entry name" value="YqeY"/>
    <property type="match status" value="1"/>
</dbReference>
<dbReference type="EMBL" id="MELI01000099">
    <property type="protein sequence ID" value="OFW32333.1"/>
    <property type="molecule type" value="Genomic_DNA"/>
</dbReference>